<dbReference type="EMBL" id="GG680950">
    <property type="protein sequence ID" value="EER05393.1"/>
    <property type="molecule type" value="Genomic_DNA"/>
</dbReference>
<dbReference type="PANTHER" id="PTHR23086">
    <property type="entry name" value="PHOSPHATIDYLINOSITOL-4-PHOSPHATE 5-KINASE"/>
    <property type="match status" value="1"/>
</dbReference>
<name>C5LD49_PERM5</name>
<dbReference type="InterPro" id="IPR027484">
    <property type="entry name" value="PInositol-4-P-5-kinase_N"/>
</dbReference>
<dbReference type="InterPro" id="IPR027483">
    <property type="entry name" value="PInositol-4-P-4/5-kinase_C_sf"/>
</dbReference>
<keyword evidence="1" id="KW-0547">Nucleotide-binding</keyword>
<dbReference type="GO" id="GO:0046854">
    <property type="term" value="P:phosphatidylinositol phosphate biosynthetic process"/>
    <property type="evidence" value="ECO:0007669"/>
    <property type="project" value="TreeGrafter"/>
</dbReference>
<dbReference type="OMA" id="RCCITDE"/>
<dbReference type="AlphaFoldDB" id="C5LD49"/>
<feature type="domain" description="PIPK" evidence="3">
    <location>
        <begin position="170"/>
        <end position="554"/>
    </location>
</feature>
<dbReference type="GO" id="GO:0016308">
    <property type="term" value="F:1-phosphatidylinositol-4-phosphate 5-kinase activity"/>
    <property type="evidence" value="ECO:0007669"/>
    <property type="project" value="TreeGrafter"/>
</dbReference>
<feature type="region of interest" description="Disordered" evidence="2">
    <location>
        <begin position="531"/>
        <end position="554"/>
    </location>
</feature>
<dbReference type="InterPro" id="IPR023610">
    <property type="entry name" value="PInositol-4/5-P-5/4-kinase"/>
</dbReference>
<dbReference type="Pfam" id="PF01504">
    <property type="entry name" value="PIP5K"/>
    <property type="match status" value="1"/>
</dbReference>
<organism evidence="5">
    <name type="scientific">Perkinsus marinus (strain ATCC 50983 / TXsc)</name>
    <dbReference type="NCBI Taxonomy" id="423536"/>
    <lineage>
        <taxon>Eukaryota</taxon>
        <taxon>Sar</taxon>
        <taxon>Alveolata</taxon>
        <taxon>Perkinsozoa</taxon>
        <taxon>Perkinsea</taxon>
        <taxon>Perkinsida</taxon>
        <taxon>Perkinsidae</taxon>
        <taxon>Perkinsus</taxon>
    </lineage>
</organism>
<dbReference type="GO" id="GO:0005886">
    <property type="term" value="C:plasma membrane"/>
    <property type="evidence" value="ECO:0007669"/>
    <property type="project" value="TreeGrafter"/>
</dbReference>
<reference evidence="4 5" key="1">
    <citation type="submission" date="2008-07" db="EMBL/GenBank/DDBJ databases">
        <authorList>
            <person name="El-Sayed N."/>
            <person name="Caler E."/>
            <person name="Inman J."/>
            <person name="Amedeo P."/>
            <person name="Hass B."/>
            <person name="Wortman J."/>
        </authorList>
    </citation>
    <scope>NUCLEOTIDE SEQUENCE [LARGE SCALE GENOMIC DNA]</scope>
    <source>
        <strain evidence="5">ATCC 50983 / TXsc</strain>
    </source>
</reference>
<dbReference type="RefSeq" id="XP_002773577.1">
    <property type="nucleotide sequence ID" value="XM_002773531.1"/>
</dbReference>
<dbReference type="SUPFAM" id="SSF56104">
    <property type="entry name" value="SAICAR synthase-like"/>
    <property type="match status" value="1"/>
</dbReference>
<dbReference type="InterPro" id="IPR002498">
    <property type="entry name" value="PInositol-4-P-4/5-kinase_core"/>
</dbReference>
<dbReference type="PANTHER" id="PTHR23086:SF8">
    <property type="entry name" value="PHOSPHATIDYLINOSITOL 5-PHOSPHATE 4-KINASE, ISOFORM A"/>
    <property type="match status" value="1"/>
</dbReference>
<keyword evidence="1 4" id="KW-0418">Kinase</keyword>
<dbReference type="GO" id="GO:0005524">
    <property type="term" value="F:ATP binding"/>
    <property type="evidence" value="ECO:0007669"/>
    <property type="project" value="UniProtKB-UniRule"/>
</dbReference>
<sequence>MWLRKTREADAVGSILSIGNLMEKVLALDGVSSSSEVGFSAATKEEMLHEVRYGCASAGIIDAADTKPSVTTMKTAIWSKIESLWREFEADGGRNFVASDDGKSHLPHHVALAFTFGQREILYFRAVSTQASESDLPSEEVRANISNSPMTHKSRPKHLRGAKLVGIDSANYALAYAMMVGIEATIRAGEQLNPQWPSIETSHPVEGSDLMPIDNVAAAVRRSYLLPPSGSRLSPPHISKPNRYIRRRCCITDEEYLSSLCQRGFSLIEFTTNSKSGEFFFFSHDGKFMLKTISDEEAEALLVMLRDYAHHVTSHRSLLTRMLGLYRLHIGDRYKRWFFVSTSVFDTGSLGLHAQYDLKGSTSKNRKAGDTETVKKDLNWSQAGNKIHVPDKCKDILISTHKADVEFLARHGVTDYSVLVGVHDTESSDAGPVIIDVAKSAIQLDHILDYKAARWQRMGMARRSRAHLFDAPVAPEIQVLYWHHRLPRPMGSEKACRTGGERLSMPRYAARQHRFFADKVIGPHDGLPIAAPDDEPSIEKIEDAEVNDGQGDRV</sequence>
<evidence type="ECO:0000256" key="1">
    <source>
        <dbReference type="PROSITE-ProRule" id="PRU00781"/>
    </source>
</evidence>
<evidence type="ECO:0000259" key="3">
    <source>
        <dbReference type="PROSITE" id="PS51455"/>
    </source>
</evidence>
<evidence type="ECO:0000313" key="4">
    <source>
        <dbReference type="EMBL" id="EER05393.1"/>
    </source>
</evidence>
<dbReference type="CDD" id="cd00139">
    <property type="entry name" value="PIPKc"/>
    <property type="match status" value="1"/>
</dbReference>
<keyword evidence="1" id="KW-0808">Transferase</keyword>
<dbReference type="PROSITE" id="PS51455">
    <property type="entry name" value="PIPK"/>
    <property type="match status" value="1"/>
</dbReference>
<dbReference type="Gene3D" id="3.30.800.10">
    <property type="entry name" value="Phosphatidylinositol Phosphate Kinase II Beta"/>
    <property type="match status" value="1"/>
</dbReference>
<protein>
    <submittedName>
        <fullName evidence="4">Phosphatidylinositol-4-phosphate 5-kinase, putative</fullName>
    </submittedName>
</protein>
<dbReference type="SMART" id="SM00330">
    <property type="entry name" value="PIPKc"/>
    <property type="match status" value="1"/>
</dbReference>
<dbReference type="OrthoDB" id="2129491at2759"/>
<dbReference type="GeneID" id="9041418"/>
<proteinExistence type="predicted"/>
<evidence type="ECO:0000313" key="5">
    <source>
        <dbReference type="Proteomes" id="UP000007800"/>
    </source>
</evidence>
<dbReference type="InParanoid" id="C5LD49"/>
<keyword evidence="5" id="KW-1185">Reference proteome</keyword>
<dbReference type="Gene3D" id="3.30.810.10">
    <property type="entry name" value="2-Layer Sandwich"/>
    <property type="match status" value="1"/>
</dbReference>
<keyword evidence="1" id="KW-0067">ATP-binding</keyword>
<gene>
    <name evidence="4" type="ORF">Pmar_PMAR029571</name>
</gene>
<evidence type="ECO:0000256" key="2">
    <source>
        <dbReference type="SAM" id="MobiDB-lite"/>
    </source>
</evidence>
<accession>C5LD49</accession>
<dbReference type="Proteomes" id="UP000007800">
    <property type="component" value="Unassembled WGS sequence"/>
</dbReference>